<dbReference type="EMBL" id="BDGG01000016">
    <property type="protein sequence ID" value="GAV07892.1"/>
    <property type="molecule type" value="Genomic_DNA"/>
</dbReference>
<feature type="domain" description="R3H" evidence="2">
    <location>
        <begin position="4"/>
        <end position="71"/>
    </location>
</feature>
<dbReference type="Proteomes" id="UP000186922">
    <property type="component" value="Unassembled WGS sequence"/>
</dbReference>
<evidence type="ECO:0000256" key="1">
    <source>
        <dbReference type="SAM" id="MobiDB-lite"/>
    </source>
</evidence>
<gene>
    <name evidence="3" type="primary">RvY_17672-1</name>
    <name evidence="3" type="synonym">RvY_17672.1</name>
    <name evidence="3" type="ORF">RvY_17672</name>
</gene>
<accession>A0A1D1W2Y3</accession>
<evidence type="ECO:0000259" key="2">
    <source>
        <dbReference type="PROSITE" id="PS51061"/>
    </source>
</evidence>
<dbReference type="SUPFAM" id="SSF82708">
    <property type="entry name" value="R3H domain"/>
    <property type="match status" value="1"/>
</dbReference>
<dbReference type="InterPro" id="IPR001374">
    <property type="entry name" value="R3H_dom"/>
</dbReference>
<dbReference type="PROSITE" id="PS51061">
    <property type="entry name" value="R3H"/>
    <property type="match status" value="1"/>
</dbReference>
<reference evidence="3 4" key="1">
    <citation type="journal article" date="2016" name="Nat. Commun.">
        <title>Extremotolerant tardigrade genome and improved radiotolerance of human cultured cells by tardigrade-unique protein.</title>
        <authorList>
            <person name="Hashimoto T."/>
            <person name="Horikawa D.D."/>
            <person name="Saito Y."/>
            <person name="Kuwahara H."/>
            <person name="Kozuka-Hata H."/>
            <person name="Shin-I T."/>
            <person name="Minakuchi Y."/>
            <person name="Ohishi K."/>
            <person name="Motoyama A."/>
            <person name="Aizu T."/>
            <person name="Enomoto A."/>
            <person name="Kondo K."/>
            <person name="Tanaka S."/>
            <person name="Hara Y."/>
            <person name="Koshikawa S."/>
            <person name="Sagara H."/>
            <person name="Miura T."/>
            <person name="Yokobori S."/>
            <person name="Miyagawa K."/>
            <person name="Suzuki Y."/>
            <person name="Kubo T."/>
            <person name="Oyama M."/>
            <person name="Kohara Y."/>
            <person name="Fujiyama A."/>
            <person name="Arakawa K."/>
            <person name="Katayama T."/>
            <person name="Toyoda A."/>
            <person name="Kunieda T."/>
        </authorList>
    </citation>
    <scope>NUCLEOTIDE SEQUENCE [LARGE SCALE GENOMIC DNA]</scope>
    <source>
        <strain evidence="3 4">YOKOZUNA-1</strain>
    </source>
</reference>
<dbReference type="GO" id="GO:0003676">
    <property type="term" value="F:nucleic acid binding"/>
    <property type="evidence" value="ECO:0007669"/>
    <property type="project" value="UniProtKB-UniRule"/>
</dbReference>
<dbReference type="PANTHER" id="PTHR21678:SF0">
    <property type="entry name" value="C3H1-TYPE DOMAIN-CONTAINING PROTEIN"/>
    <property type="match status" value="1"/>
</dbReference>
<organism evidence="3 4">
    <name type="scientific">Ramazzottius varieornatus</name>
    <name type="common">Water bear</name>
    <name type="synonym">Tardigrade</name>
    <dbReference type="NCBI Taxonomy" id="947166"/>
    <lineage>
        <taxon>Eukaryota</taxon>
        <taxon>Metazoa</taxon>
        <taxon>Ecdysozoa</taxon>
        <taxon>Tardigrada</taxon>
        <taxon>Eutardigrada</taxon>
        <taxon>Parachela</taxon>
        <taxon>Hypsibioidea</taxon>
        <taxon>Ramazzottiidae</taxon>
        <taxon>Ramazzottius</taxon>
    </lineage>
</organism>
<evidence type="ECO:0000313" key="3">
    <source>
        <dbReference type="EMBL" id="GAV07892.1"/>
    </source>
</evidence>
<dbReference type="PANTHER" id="PTHR21678">
    <property type="entry name" value="GROWTH INHIBITION AND DIFFERENTIATION RELATED PROTEIN 88"/>
    <property type="match status" value="1"/>
</dbReference>
<dbReference type="InterPro" id="IPR036867">
    <property type="entry name" value="R3H_dom_sf"/>
</dbReference>
<name>A0A1D1W2Y3_RAMVA</name>
<evidence type="ECO:0000313" key="4">
    <source>
        <dbReference type="Proteomes" id="UP000186922"/>
    </source>
</evidence>
<comment type="caution">
    <text evidence="3">The sequence shown here is derived from an EMBL/GenBank/DDBJ whole genome shotgun (WGS) entry which is preliminary data.</text>
</comment>
<dbReference type="AlphaFoldDB" id="A0A1D1W2Y3"/>
<feature type="compositionally biased region" description="Polar residues" evidence="1">
    <location>
        <begin position="132"/>
        <end position="150"/>
    </location>
</feature>
<dbReference type="Gene3D" id="3.30.70.330">
    <property type="match status" value="1"/>
</dbReference>
<dbReference type="Gene3D" id="3.30.1370.50">
    <property type="entry name" value="R3H-like domain"/>
    <property type="match status" value="1"/>
</dbReference>
<dbReference type="OrthoDB" id="5418203at2759"/>
<feature type="compositionally biased region" description="Low complexity" evidence="1">
    <location>
        <begin position="172"/>
        <end position="181"/>
    </location>
</feature>
<protein>
    <recommendedName>
        <fullName evidence="2">R3H domain-containing protein</fullName>
    </recommendedName>
</protein>
<dbReference type="InterPro" id="IPR012677">
    <property type="entry name" value="Nucleotide-bd_a/b_plait_sf"/>
</dbReference>
<feature type="compositionally biased region" description="Basic and acidic residues" evidence="1">
    <location>
        <begin position="113"/>
        <end position="131"/>
    </location>
</feature>
<dbReference type="InterPro" id="IPR039884">
    <property type="entry name" value="R3HC1/R3HCL"/>
</dbReference>
<keyword evidence="4" id="KW-1185">Reference proteome</keyword>
<dbReference type="Pfam" id="PF01424">
    <property type="entry name" value="R3H"/>
    <property type="match status" value="1"/>
</dbReference>
<sequence>MRDDHFDELVYSDVSEWLKTHDEQRAVLLFPPLLNRYRYRIHLLIQEAFPTLKTVSLGQEESRRTVVYPAEILIFQRPPFTPRTPQPSTMDRPSSSGKKPRPSAQPYVPPALRNHDSEPKKPPSTAKRKENLPNSATTKPSAPNDPSSESCPEPAADTISPPMYSGKRHAAPSSSTSTTPTYGSNGAISEEVTEVKKHSEVPAISEPSHRSTRSSKDVAAELGGLTLEDPRSSASSGLNTAHVTVQHNGTQKPPRGNSEAPARSVMVLRRPGSIDSNSFANPQTPAEHKAVSNELSDTILQELTAAFGESTTLYEPGKSYRQYGPTDFDDGEAGGYSHVLEAYDFPSSFVTEELTKDIQLITQEFFDLRWVDDTHALVIFSSDGAARRAYRAYSPAAKVKLRLLPEASEQGKKKARACAQSDTLSPFKHRPETSAAAARRMVAGALGIKIDVPKEKREQERRQLTDAKQEKVLTAKRKEDVWEGLV</sequence>
<feature type="region of interest" description="Disordered" evidence="1">
    <location>
        <begin position="77"/>
        <end position="238"/>
    </location>
</feature>
<proteinExistence type="predicted"/>